<evidence type="ECO:0000313" key="2">
    <source>
        <dbReference type="Proteomes" id="UP000002415"/>
    </source>
</evidence>
<accession>A7HNA6</accession>
<keyword evidence="2" id="KW-1185">Reference proteome</keyword>
<protein>
    <submittedName>
        <fullName evidence="1">Uncharacterized protein</fullName>
    </submittedName>
</protein>
<proteinExistence type="predicted"/>
<dbReference type="PROSITE" id="PS51257">
    <property type="entry name" value="PROKAR_LIPOPROTEIN"/>
    <property type="match status" value="1"/>
</dbReference>
<sequence>MKRIHASGFFGIFITVILIVSLASCVAKKLDDSNSQKISISIPSVAVIGTPININVEPREPGISNIKVIISNNSYNELMLLSAYPYSKTWSPKMPGVYTVKAEGYSITEGKWYTASSTLTVYDLVPPYLKDIKLIPEVPYVGDEVLLQLKLDGENPFVDINVNGILSSSTSWFSSSTKTSDKYVYLRLPRITEPGKTELFLRSVAYKSEDATKLIFDVRPRDLTPPNISVYADTFYSENSNVSVRIELTDDINLKKYMLTFDDKVISEENISGKKFVKEVMIGKSEIGTHAINVVAYDAEGNMNTYAKRIYIGGTALSFNVQVSPSEPTANASAVIAMVPNEKNVIYTRIVFLVDGHEIADFSSNGDTSAQSFAIWSVEEGTHFITIYAESKDGRAGIAETWVSVKDYNGPRFVSLKANGIELKKTEDNYVFPGLVTFSLTVEDPGGISLTALPRLLVKEDEFATYYRDLQMEVEEVSPNGRVVTFSVTTPMSLGQYYISVMNVQDKSGNLMRDIGRFLLYVQ</sequence>
<dbReference type="Proteomes" id="UP000002415">
    <property type="component" value="Chromosome"/>
</dbReference>
<dbReference type="eggNOG" id="ENOG50334Z2">
    <property type="taxonomic scope" value="Bacteria"/>
</dbReference>
<dbReference type="KEGG" id="fno:Fnod_1546"/>
<gene>
    <name evidence="1" type="ordered locus">Fnod_1546</name>
</gene>
<dbReference type="OrthoDB" id="46465at2"/>
<reference evidence="1 2" key="1">
    <citation type="submission" date="2007-07" db="EMBL/GenBank/DDBJ databases">
        <title>Complete sequence of Fervidobacterium nodosum Rt17-B1.</title>
        <authorList>
            <consortium name="US DOE Joint Genome Institute"/>
            <person name="Copeland A."/>
            <person name="Lucas S."/>
            <person name="Lapidus A."/>
            <person name="Barry K."/>
            <person name="Glavina del Rio T."/>
            <person name="Dalin E."/>
            <person name="Tice H."/>
            <person name="Pitluck S."/>
            <person name="Saunders E."/>
            <person name="Brettin T."/>
            <person name="Bruce D."/>
            <person name="Detter J.C."/>
            <person name="Han C."/>
            <person name="Schmutz J."/>
            <person name="Larimer F."/>
            <person name="Land M."/>
            <person name="Hauser L."/>
            <person name="Kyrpides N."/>
            <person name="Mikhailova N."/>
            <person name="Nelson K."/>
            <person name="Gogarten J.P."/>
            <person name="Noll K."/>
            <person name="Richardson P."/>
        </authorList>
    </citation>
    <scope>NUCLEOTIDE SEQUENCE [LARGE SCALE GENOMIC DNA]</scope>
    <source>
        <strain evidence="2">ATCC 35602 / DSM 5306 / Rt17-B1</strain>
    </source>
</reference>
<dbReference type="AlphaFoldDB" id="A7HNA6"/>
<evidence type="ECO:0000313" key="1">
    <source>
        <dbReference type="EMBL" id="ABS61389.1"/>
    </source>
</evidence>
<dbReference type="STRING" id="381764.Fnod_1546"/>
<organism evidence="1 2">
    <name type="scientific">Fervidobacterium nodosum (strain ATCC 35602 / DSM 5306 / Rt17-B1)</name>
    <dbReference type="NCBI Taxonomy" id="381764"/>
    <lineage>
        <taxon>Bacteria</taxon>
        <taxon>Thermotogati</taxon>
        <taxon>Thermotogota</taxon>
        <taxon>Thermotogae</taxon>
        <taxon>Thermotogales</taxon>
        <taxon>Fervidobacteriaceae</taxon>
        <taxon>Fervidobacterium</taxon>
    </lineage>
</organism>
<name>A7HNA6_FERNB</name>
<dbReference type="RefSeq" id="WP_011994694.1">
    <property type="nucleotide sequence ID" value="NC_009718.1"/>
</dbReference>
<dbReference type="HOGENOM" id="CLU_534124_0_0_0"/>
<reference evidence="1 2" key="2">
    <citation type="journal article" date="2009" name="Proc. Natl. Acad. Sci. U.S.A.">
        <title>On the chimeric nature, thermophilic origin, and phylogenetic placement of the Thermotogales.</title>
        <authorList>
            <person name="Zhaxybayeva O."/>
            <person name="Swithers K.S."/>
            <person name="Lapierre P."/>
            <person name="Fournier G.P."/>
            <person name="Bickhart D.M."/>
            <person name="DeBoy R.T."/>
            <person name="Nelson K.E."/>
            <person name="Nesbo C.L."/>
            <person name="Doolittle W.F."/>
            <person name="Gogarten J.P."/>
            <person name="Noll K.M."/>
        </authorList>
    </citation>
    <scope>NUCLEOTIDE SEQUENCE [LARGE SCALE GENOMIC DNA]</scope>
    <source>
        <strain evidence="2">ATCC 35602 / DSM 5306 / Rt17-B1</strain>
    </source>
</reference>
<dbReference type="EMBL" id="CP000771">
    <property type="protein sequence ID" value="ABS61389.1"/>
    <property type="molecule type" value="Genomic_DNA"/>
</dbReference>